<evidence type="ECO:0000313" key="3">
    <source>
        <dbReference type="EMBL" id="ALF47548.1"/>
    </source>
</evidence>
<dbReference type="KEGG" id="ccoc:CCON33237_0866"/>
<feature type="domain" description="DUF374" evidence="2">
    <location>
        <begin position="71"/>
        <end position="136"/>
    </location>
</feature>
<dbReference type="CDD" id="cd07983">
    <property type="entry name" value="LPLAT_DUF374-like"/>
    <property type="match status" value="1"/>
</dbReference>
<evidence type="ECO:0000313" key="4">
    <source>
        <dbReference type="Proteomes" id="UP000066049"/>
    </source>
</evidence>
<proteinExistence type="predicted"/>
<dbReference type="EMBL" id="CP012541">
    <property type="protein sequence ID" value="ALF47548.1"/>
    <property type="molecule type" value="Genomic_DNA"/>
</dbReference>
<sequence length="259" mass="29779">MVSCKFKSTLEKLATNIGVFFIYILMWLIFLTCKKSYTPNFLPQNGCVVVFWHGRLSFMSFAYRRWWSSQNRKQGKVIISDHKDGELITRIIKFFGIGTIRGSSSKGGARALIEALREIKQGHDVIITPDGPRGPRHSVADGAAVIAQKSSCEIYALNFEANSFWEFKSWDKMILPKPFSTIKFSLSAPFSVANLEQKEAKEKIQNELWQASQNDGGKSVLQNKEDFRSNLKIWWKKYAHKNPQISDEIREILDEIYEK</sequence>
<keyword evidence="1" id="KW-1133">Transmembrane helix</keyword>
<evidence type="ECO:0000259" key="2">
    <source>
        <dbReference type="Pfam" id="PF04028"/>
    </source>
</evidence>
<name>A0A0M3V298_9BACT</name>
<keyword evidence="1" id="KW-0812">Transmembrane</keyword>
<keyword evidence="3" id="KW-0012">Acyltransferase</keyword>
<feature type="transmembrane region" description="Helical" evidence="1">
    <location>
        <begin position="12"/>
        <end position="30"/>
    </location>
</feature>
<keyword evidence="1" id="KW-0472">Membrane</keyword>
<dbReference type="InterPro" id="IPR007172">
    <property type="entry name" value="DUF374"/>
</dbReference>
<dbReference type="GeneID" id="28662542"/>
<protein>
    <submittedName>
        <fullName evidence="3">Lysophospholipid acyltransferase family protein (DUF374 domain)</fullName>
    </submittedName>
</protein>
<accession>A0A0M3V298</accession>
<keyword evidence="3" id="KW-0808">Transferase</keyword>
<dbReference type="Pfam" id="PF04028">
    <property type="entry name" value="DUF374"/>
    <property type="match status" value="1"/>
</dbReference>
<dbReference type="RefSeq" id="WP_054196560.1">
    <property type="nucleotide sequence ID" value="NZ_CABMKQ010000060.1"/>
</dbReference>
<dbReference type="Proteomes" id="UP000066049">
    <property type="component" value="Chromosome"/>
</dbReference>
<dbReference type="GO" id="GO:0016746">
    <property type="term" value="F:acyltransferase activity"/>
    <property type="evidence" value="ECO:0007669"/>
    <property type="project" value="UniProtKB-KW"/>
</dbReference>
<dbReference type="PATRIC" id="fig|199.248.peg.899"/>
<reference evidence="4" key="1">
    <citation type="submission" date="2015-08" db="EMBL/GenBank/DDBJ databases">
        <title>Comparative genomics of the Campylobacter concisus group.</title>
        <authorList>
            <person name="Miller W.G."/>
            <person name="Yee E."/>
            <person name="Chapman M.H."/>
            <person name="Huynh S."/>
            <person name="Bono J.L."/>
            <person name="On S.L.W."/>
            <person name="St Leger J."/>
            <person name="Foster G."/>
            <person name="Parker C.T."/>
        </authorList>
    </citation>
    <scope>NUCLEOTIDE SEQUENCE [LARGE SCALE GENOMIC DNA]</scope>
    <source>
        <strain evidence="4">ATCC 33237</strain>
    </source>
</reference>
<evidence type="ECO:0000256" key="1">
    <source>
        <dbReference type="SAM" id="Phobius"/>
    </source>
</evidence>
<gene>
    <name evidence="3" type="ORF">CCON33237_0866</name>
</gene>
<dbReference type="AlphaFoldDB" id="A0A0M3V298"/>
<organism evidence="3 4">
    <name type="scientific">Campylobacter concisus</name>
    <dbReference type="NCBI Taxonomy" id="199"/>
    <lineage>
        <taxon>Bacteria</taxon>
        <taxon>Pseudomonadati</taxon>
        <taxon>Campylobacterota</taxon>
        <taxon>Epsilonproteobacteria</taxon>
        <taxon>Campylobacterales</taxon>
        <taxon>Campylobacteraceae</taxon>
        <taxon>Campylobacter</taxon>
    </lineage>
</organism>